<comment type="caution">
    <text evidence="2">The sequence shown here is derived from an EMBL/GenBank/DDBJ whole genome shotgun (WGS) entry which is preliminary data.</text>
</comment>
<evidence type="ECO:0000256" key="1">
    <source>
        <dbReference type="SAM" id="MobiDB-lite"/>
    </source>
</evidence>
<evidence type="ECO:0000313" key="3">
    <source>
        <dbReference type="Proteomes" id="UP000590225"/>
    </source>
</evidence>
<dbReference type="AlphaFoldDB" id="A0AAW3T680"/>
<organism evidence="2 3">
    <name type="scientific">Curtobacterium pusillum</name>
    <dbReference type="NCBI Taxonomy" id="69373"/>
    <lineage>
        <taxon>Bacteria</taxon>
        <taxon>Bacillati</taxon>
        <taxon>Actinomycetota</taxon>
        <taxon>Actinomycetes</taxon>
        <taxon>Micrococcales</taxon>
        <taxon>Microbacteriaceae</taxon>
        <taxon>Curtobacterium</taxon>
    </lineage>
</organism>
<dbReference type="Pfam" id="PF09683">
    <property type="entry name" value="Lactococcin_972"/>
    <property type="match status" value="1"/>
</dbReference>
<dbReference type="Gene3D" id="2.60.40.2850">
    <property type="match status" value="1"/>
</dbReference>
<dbReference type="EMBL" id="JACGXP010000003">
    <property type="protein sequence ID" value="MBA8990776.1"/>
    <property type="molecule type" value="Genomic_DNA"/>
</dbReference>
<dbReference type="Proteomes" id="UP000590225">
    <property type="component" value="Unassembled WGS sequence"/>
</dbReference>
<dbReference type="RefSeq" id="WP_220479651.1">
    <property type="nucleotide sequence ID" value="NZ_JACGXP010000003.1"/>
</dbReference>
<reference evidence="2 3" key="1">
    <citation type="submission" date="2020-07" db="EMBL/GenBank/DDBJ databases">
        <title>Above-ground endophytic microbial communities from plants in different locations in the United States.</title>
        <authorList>
            <person name="Frank C."/>
        </authorList>
    </citation>
    <scope>NUCLEOTIDE SEQUENCE [LARGE SCALE GENOMIC DNA]</scope>
    <source>
        <strain evidence="2 3">WPL5_2</strain>
    </source>
</reference>
<sequence>MVAAVSMPSMASASSLGSDGATAGGSAEITGGEDTQVIIDDTAPMQILTTEKVGGGVWIYGTGGGNSYSYYDHASKTHSSTACSGFGTSCKGSGWVAKNKRSVAQVLKTAWGNTAFWNTK</sequence>
<name>A0AAW3T680_9MICO</name>
<dbReference type="InterPro" id="IPR006540">
    <property type="entry name" value="Lactococcin_972"/>
</dbReference>
<dbReference type="NCBIfam" id="TIGR01653">
    <property type="entry name" value="lactococcin_972"/>
    <property type="match status" value="1"/>
</dbReference>
<gene>
    <name evidence="2" type="ORF">FHW23_002041</name>
</gene>
<feature type="compositionally biased region" description="Low complexity" evidence="1">
    <location>
        <begin position="1"/>
        <end position="27"/>
    </location>
</feature>
<proteinExistence type="predicted"/>
<feature type="region of interest" description="Disordered" evidence="1">
    <location>
        <begin position="1"/>
        <end position="35"/>
    </location>
</feature>
<evidence type="ECO:0000313" key="2">
    <source>
        <dbReference type="EMBL" id="MBA8990776.1"/>
    </source>
</evidence>
<protein>
    <submittedName>
        <fullName evidence="2">Lactococcin 972 family bacteriocin</fullName>
    </submittedName>
</protein>
<accession>A0AAW3T680</accession>